<dbReference type="RefSeq" id="XP_029227000.1">
    <property type="nucleotide sequence ID" value="XM_029372891.1"/>
</dbReference>
<evidence type="ECO:0000256" key="1">
    <source>
        <dbReference type="ARBA" id="ARBA00009275"/>
    </source>
</evidence>
<dbReference type="InterPro" id="IPR001130">
    <property type="entry name" value="TatD-like"/>
</dbReference>
<dbReference type="AlphaFoldDB" id="A0A3R7NYI9"/>
<organism evidence="6 7">
    <name type="scientific">Trypanosoma conorhini</name>
    <dbReference type="NCBI Taxonomy" id="83891"/>
    <lineage>
        <taxon>Eukaryota</taxon>
        <taxon>Discoba</taxon>
        <taxon>Euglenozoa</taxon>
        <taxon>Kinetoplastea</taxon>
        <taxon>Metakinetoplastina</taxon>
        <taxon>Trypanosomatida</taxon>
        <taxon>Trypanosomatidae</taxon>
        <taxon>Trypanosoma</taxon>
    </lineage>
</organism>
<keyword evidence="3 5" id="KW-0479">Metal-binding</keyword>
<keyword evidence="2" id="KW-0540">Nuclease</keyword>
<dbReference type="InterPro" id="IPR018228">
    <property type="entry name" value="DNase_TatD-rel_CS"/>
</dbReference>
<accession>A0A3R7NYI9</accession>
<dbReference type="SUPFAM" id="SSF51556">
    <property type="entry name" value="Metallo-dependent hydrolases"/>
    <property type="match status" value="1"/>
</dbReference>
<feature type="binding site" evidence="5">
    <location>
        <position position="21"/>
    </location>
    <ligand>
        <name>a divalent metal cation</name>
        <dbReference type="ChEBI" id="CHEBI:60240"/>
        <label>2</label>
    </ligand>
</feature>
<dbReference type="GeneID" id="40319613"/>
<evidence type="ECO:0000256" key="2">
    <source>
        <dbReference type="ARBA" id="ARBA00022722"/>
    </source>
</evidence>
<dbReference type="PIRSF" id="PIRSF005902">
    <property type="entry name" value="DNase_TatD"/>
    <property type="match status" value="1"/>
</dbReference>
<dbReference type="GO" id="GO:0008296">
    <property type="term" value="F:3'-5'-DNA exonuclease activity"/>
    <property type="evidence" value="ECO:0007669"/>
    <property type="project" value="TreeGrafter"/>
</dbReference>
<feature type="binding site" evidence="5">
    <location>
        <position position="94"/>
    </location>
    <ligand>
        <name>a divalent metal cation</name>
        <dbReference type="ChEBI" id="CHEBI:60240"/>
        <label>1</label>
    </ligand>
</feature>
<dbReference type="EC" id="3.1.21.-" evidence="6"/>
<dbReference type="PANTHER" id="PTHR10060:SF15">
    <property type="entry name" value="DEOXYRIBONUCLEASE TATDN1"/>
    <property type="match status" value="1"/>
</dbReference>
<keyword evidence="7" id="KW-1185">Reference proteome</keyword>
<name>A0A3R7NYI9_9TRYP</name>
<dbReference type="Proteomes" id="UP000284403">
    <property type="component" value="Unassembled WGS sequence"/>
</dbReference>
<comment type="similarity">
    <text evidence="1">Belongs to the metallo-dependent hydrolases superfamily. TatD-type hydrolase family.</text>
</comment>
<evidence type="ECO:0000313" key="6">
    <source>
        <dbReference type="EMBL" id="RNF13991.1"/>
    </source>
</evidence>
<evidence type="ECO:0000256" key="3">
    <source>
        <dbReference type="ARBA" id="ARBA00022723"/>
    </source>
</evidence>
<evidence type="ECO:0000256" key="4">
    <source>
        <dbReference type="ARBA" id="ARBA00022801"/>
    </source>
</evidence>
<dbReference type="PANTHER" id="PTHR10060">
    <property type="entry name" value="TATD FAMILY DEOXYRIBONUCLEASE"/>
    <property type="match status" value="1"/>
</dbReference>
<dbReference type="Pfam" id="PF01026">
    <property type="entry name" value="TatD_DNase"/>
    <property type="match status" value="1"/>
</dbReference>
<dbReference type="GO" id="GO:0046872">
    <property type="term" value="F:metal ion binding"/>
    <property type="evidence" value="ECO:0007669"/>
    <property type="project" value="UniProtKB-KW"/>
</dbReference>
<comment type="caution">
    <text evidence="6">The sequence shown here is derived from an EMBL/GenBank/DDBJ whole genome shotgun (WGS) entry which is preliminary data.</text>
</comment>
<proteinExistence type="inferred from homology"/>
<dbReference type="InterPro" id="IPR032466">
    <property type="entry name" value="Metal_Hydrolase"/>
</dbReference>
<keyword evidence="4 6" id="KW-0378">Hydrolase</keyword>
<dbReference type="PROSITE" id="PS01091">
    <property type="entry name" value="TATD_3"/>
    <property type="match status" value="1"/>
</dbReference>
<evidence type="ECO:0000256" key="5">
    <source>
        <dbReference type="PIRSR" id="PIRSR005902-1"/>
    </source>
</evidence>
<feature type="binding site" evidence="5">
    <location>
        <position position="46"/>
    </location>
    <ligand>
        <name>a divalent metal cation</name>
        <dbReference type="ChEBI" id="CHEBI:60240"/>
        <label>2</label>
    </ligand>
</feature>
<protein>
    <submittedName>
        <fullName evidence="6">TatD related deoxyribonuclease</fullName>
        <ecNumber evidence="6">3.1.21.-</ecNumber>
    </submittedName>
</protein>
<dbReference type="Gene3D" id="3.20.20.140">
    <property type="entry name" value="Metal-dependent hydrolases"/>
    <property type="match status" value="1"/>
</dbReference>
<sequence>MPYFVKQLGLAEEFQLPLFLHDRNTGGDFLKVLAQHRQRFKGGVVHSFTGSKEDLERLLELGLFIGVNGCSLKGEDNLAVAKAIPLDRLMIETDGPWCEIRSTHASHKVLQEVAKCGGVSEALLSPYYPACRREKFQEGAVVKSRCEPCHLLQVLEVLYGLHRGEVASLESLAATIYSNTRKLFPFRPHDLEA</sequence>
<dbReference type="GO" id="GO:0005829">
    <property type="term" value="C:cytosol"/>
    <property type="evidence" value="ECO:0007669"/>
    <property type="project" value="TreeGrafter"/>
</dbReference>
<reference evidence="6 7" key="1">
    <citation type="journal article" date="2018" name="BMC Genomics">
        <title>Genomic comparison of Trypanosoma conorhini and Trypanosoma rangeli to Trypanosoma cruzi strains of high and low virulence.</title>
        <authorList>
            <person name="Bradwell K.R."/>
            <person name="Koparde V.N."/>
            <person name="Matveyev A.V."/>
            <person name="Serrano M.G."/>
            <person name="Alves J.M."/>
            <person name="Parikh H."/>
            <person name="Huang B."/>
            <person name="Lee V."/>
            <person name="Espinosa-Alvarez O."/>
            <person name="Ortiz P.A."/>
            <person name="Costa-Martins A.G."/>
            <person name="Teixeira M.M."/>
            <person name="Buck G.A."/>
        </authorList>
    </citation>
    <scope>NUCLEOTIDE SEQUENCE [LARGE SCALE GENOMIC DNA]</scope>
    <source>
        <strain evidence="6 7">025E</strain>
    </source>
</reference>
<dbReference type="OrthoDB" id="6079689at2759"/>
<dbReference type="EMBL" id="MKKU01000383">
    <property type="protein sequence ID" value="RNF13991.1"/>
    <property type="molecule type" value="Genomic_DNA"/>
</dbReference>
<dbReference type="InterPro" id="IPR050891">
    <property type="entry name" value="TatD-type_Hydrolase"/>
</dbReference>
<evidence type="ECO:0000313" key="7">
    <source>
        <dbReference type="Proteomes" id="UP000284403"/>
    </source>
</evidence>
<gene>
    <name evidence="6" type="ORF">Tco025E_06002</name>
</gene>